<evidence type="ECO:0000313" key="9">
    <source>
        <dbReference type="Proteomes" id="UP000799779"/>
    </source>
</evidence>
<dbReference type="InterPro" id="IPR051377">
    <property type="entry name" value="DNA_Pol-Epsilon_Subunit"/>
</dbReference>
<gene>
    <name evidence="8" type="ORF">P154DRAFT_124404</name>
</gene>
<keyword evidence="3" id="KW-0539">Nucleus</keyword>
<reference evidence="8" key="1">
    <citation type="journal article" date="2020" name="Stud. Mycol.">
        <title>101 Dothideomycetes genomes: a test case for predicting lifestyles and emergence of pathogens.</title>
        <authorList>
            <person name="Haridas S."/>
            <person name="Albert R."/>
            <person name="Binder M."/>
            <person name="Bloem J."/>
            <person name="Labutti K."/>
            <person name="Salamov A."/>
            <person name="Andreopoulos B."/>
            <person name="Baker S."/>
            <person name="Barry K."/>
            <person name="Bills G."/>
            <person name="Bluhm B."/>
            <person name="Cannon C."/>
            <person name="Castanera R."/>
            <person name="Culley D."/>
            <person name="Daum C."/>
            <person name="Ezra D."/>
            <person name="Gonzalez J."/>
            <person name="Henrissat B."/>
            <person name="Kuo A."/>
            <person name="Liang C."/>
            <person name="Lipzen A."/>
            <person name="Lutzoni F."/>
            <person name="Magnuson J."/>
            <person name="Mondo S."/>
            <person name="Nolan M."/>
            <person name="Ohm R."/>
            <person name="Pangilinan J."/>
            <person name="Park H.-J."/>
            <person name="Ramirez L."/>
            <person name="Alfaro M."/>
            <person name="Sun H."/>
            <person name="Tritt A."/>
            <person name="Yoshinaga Y."/>
            <person name="Zwiers L.-H."/>
            <person name="Turgeon B."/>
            <person name="Goodwin S."/>
            <person name="Spatafora J."/>
            <person name="Crous P."/>
            <person name="Grigoriev I."/>
        </authorList>
    </citation>
    <scope>NUCLEOTIDE SEQUENCE</scope>
    <source>
        <strain evidence="8">CBS 123094</strain>
    </source>
</reference>
<evidence type="ECO:0000313" key="8">
    <source>
        <dbReference type="EMBL" id="KAF2002853.1"/>
    </source>
</evidence>
<name>A0A6A5WLX5_9PLEO</name>
<dbReference type="InterPro" id="IPR009072">
    <property type="entry name" value="Histone-fold"/>
</dbReference>
<feature type="compositionally biased region" description="Basic and acidic residues" evidence="6">
    <location>
        <begin position="15"/>
        <end position="25"/>
    </location>
</feature>
<dbReference type="GO" id="GO:0006272">
    <property type="term" value="P:leading strand elongation"/>
    <property type="evidence" value="ECO:0007669"/>
    <property type="project" value="TreeGrafter"/>
</dbReference>
<dbReference type="AlphaFoldDB" id="A0A6A5WLX5"/>
<dbReference type="GO" id="GO:0046982">
    <property type="term" value="F:protein heterodimerization activity"/>
    <property type="evidence" value="ECO:0007669"/>
    <property type="project" value="InterPro"/>
</dbReference>
<organism evidence="8 9">
    <name type="scientific">Amniculicola lignicola CBS 123094</name>
    <dbReference type="NCBI Taxonomy" id="1392246"/>
    <lineage>
        <taxon>Eukaryota</taxon>
        <taxon>Fungi</taxon>
        <taxon>Dikarya</taxon>
        <taxon>Ascomycota</taxon>
        <taxon>Pezizomycotina</taxon>
        <taxon>Dothideomycetes</taxon>
        <taxon>Pleosporomycetidae</taxon>
        <taxon>Pleosporales</taxon>
        <taxon>Amniculicolaceae</taxon>
        <taxon>Amniculicola</taxon>
    </lineage>
</organism>
<dbReference type="PANTHER" id="PTHR46172:SF1">
    <property type="entry name" value="DNA POLYMERASE EPSILON SUBUNIT 3"/>
    <property type="match status" value="1"/>
</dbReference>
<accession>A0A6A5WLX5</accession>
<keyword evidence="2" id="KW-0235">DNA replication</keyword>
<dbReference type="GO" id="GO:0031490">
    <property type="term" value="F:chromatin DNA binding"/>
    <property type="evidence" value="ECO:0007669"/>
    <property type="project" value="TreeGrafter"/>
</dbReference>
<feature type="compositionally biased region" description="Acidic residues" evidence="6">
    <location>
        <begin position="196"/>
        <end position="245"/>
    </location>
</feature>
<feature type="compositionally biased region" description="Polar residues" evidence="6">
    <location>
        <begin position="1"/>
        <end position="10"/>
    </location>
</feature>
<evidence type="ECO:0000256" key="4">
    <source>
        <dbReference type="ARBA" id="ARBA00039775"/>
    </source>
</evidence>
<dbReference type="PANTHER" id="PTHR46172">
    <property type="entry name" value="DNA POLYMERASE EPSILON SUBUNIT 3"/>
    <property type="match status" value="1"/>
</dbReference>
<feature type="domain" description="Transcription factor CBF/NF-Y/archaeal histone" evidence="7">
    <location>
        <begin position="32"/>
        <end position="96"/>
    </location>
</feature>
<evidence type="ECO:0000256" key="6">
    <source>
        <dbReference type="SAM" id="MobiDB-lite"/>
    </source>
</evidence>
<evidence type="ECO:0000256" key="3">
    <source>
        <dbReference type="ARBA" id="ARBA00023242"/>
    </source>
</evidence>
<sequence>MPARKSNASTGAAEDTPRATSRDDALGVEDLNLPKSIVQRLAKGVLPPNTQIQKDALLAMSKSATVFVNYITTTAHENAARQNKKTIMPKDIYEAMLELEFQDFLPRLQAEVEKFTSIQADKRNSYRKKIREEKKAAKDPLSPSDPSFSQPLALNGHTAGGAENDESPPAKRARRSSVDNGEHAEGSGEDSHLDETIDEEHQDDEEVEDDEVEDEVVEEQLAEDPLEEREDEATEDDLGDGDESD</sequence>
<feature type="region of interest" description="Disordered" evidence="6">
    <location>
        <begin position="1"/>
        <end position="27"/>
    </location>
</feature>
<evidence type="ECO:0000256" key="5">
    <source>
        <dbReference type="ARBA" id="ARBA00042096"/>
    </source>
</evidence>
<feature type="compositionally biased region" description="Basic and acidic residues" evidence="6">
    <location>
        <begin position="126"/>
        <end position="138"/>
    </location>
</feature>
<feature type="compositionally biased region" description="Basic and acidic residues" evidence="6">
    <location>
        <begin position="176"/>
        <end position="195"/>
    </location>
</feature>
<protein>
    <recommendedName>
        <fullName evidence="4">DNA polymerase epsilon subunit D</fullName>
    </recommendedName>
    <alternativeName>
        <fullName evidence="5">DNA polymerase II subunit D</fullName>
    </alternativeName>
</protein>
<dbReference type="GO" id="GO:0006974">
    <property type="term" value="P:DNA damage response"/>
    <property type="evidence" value="ECO:0007669"/>
    <property type="project" value="TreeGrafter"/>
</dbReference>
<dbReference type="Gene3D" id="1.10.20.10">
    <property type="entry name" value="Histone, subunit A"/>
    <property type="match status" value="1"/>
</dbReference>
<dbReference type="Pfam" id="PF00808">
    <property type="entry name" value="CBFD_NFYB_HMF"/>
    <property type="match status" value="1"/>
</dbReference>
<evidence type="ECO:0000256" key="1">
    <source>
        <dbReference type="ARBA" id="ARBA00004123"/>
    </source>
</evidence>
<dbReference type="CDD" id="cd22928">
    <property type="entry name" value="HFD_POLE3_DPB4"/>
    <property type="match status" value="1"/>
</dbReference>
<dbReference type="GO" id="GO:0008623">
    <property type="term" value="C:CHRAC"/>
    <property type="evidence" value="ECO:0007669"/>
    <property type="project" value="TreeGrafter"/>
</dbReference>
<evidence type="ECO:0000256" key="2">
    <source>
        <dbReference type="ARBA" id="ARBA00022705"/>
    </source>
</evidence>
<evidence type="ECO:0000259" key="7">
    <source>
        <dbReference type="Pfam" id="PF00808"/>
    </source>
</evidence>
<dbReference type="EMBL" id="ML977575">
    <property type="protein sequence ID" value="KAF2002853.1"/>
    <property type="molecule type" value="Genomic_DNA"/>
</dbReference>
<comment type="subcellular location">
    <subcellularLocation>
        <location evidence="1">Nucleus</location>
    </subcellularLocation>
</comment>
<keyword evidence="9" id="KW-1185">Reference proteome</keyword>
<dbReference type="InterPro" id="IPR003958">
    <property type="entry name" value="CBFA_NFYB_domain"/>
</dbReference>
<dbReference type="SUPFAM" id="SSF47113">
    <property type="entry name" value="Histone-fold"/>
    <property type="match status" value="1"/>
</dbReference>
<dbReference type="GO" id="GO:0031507">
    <property type="term" value="P:heterochromatin formation"/>
    <property type="evidence" value="ECO:0007669"/>
    <property type="project" value="TreeGrafter"/>
</dbReference>
<dbReference type="GO" id="GO:0008622">
    <property type="term" value="C:epsilon DNA polymerase complex"/>
    <property type="evidence" value="ECO:0007669"/>
    <property type="project" value="TreeGrafter"/>
</dbReference>
<dbReference type="Proteomes" id="UP000799779">
    <property type="component" value="Unassembled WGS sequence"/>
</dbReference>
<proteinExistence type="predicted"/>
<dbReference type="OrthoDB" id="1707486at2759"/>
<feature type="region of interest" description="Disordered" evidence="6">
    <location>
        <begin position="126"/>
        <end position="245"/>
    </location>
</feature>